<evidence type="ECO:0000313" key="3">
    <source>
        <dbReference type="Proteomes" id="UP000601223"/>
    </source>
</evidence>
<evidence type="ECO:0000256" key="1">
    <source>
        <dbReference type="SAM" id="MobiDB-lite"/>
    </source>
</evidence>
<evidence type="ECO:0000313" key="2">
    <source>
        <dbReference type="EMBL" id="GIF85928.1"/>
    </source>
</evidence>
<reference evidence="2 3" key="1">
    <citation type="submission" date="2021-01" db="EMBL/GenBank/DDBJ databases">
        <title>Whole genome shotgun sequence of Catellatospora bangladeshensis NBRC 107357.</title>
        <authorList>
            <person name="Komaki H."/>
            <person name="Tamura T."/>
        </authorList>
    </citation>
    <scope>NUCLEOTIDE SEQUENCE [LARGE SCALE GENOMIC DNA]</scope>
    <source>
        <strain evidence="2 3">NBRC 107357</strain>
    </source>
</reference>
<sequence>MSVTTRQDQLVDPTPATDKKNVESAVVEGRTLELRVGNINGVQHVWTRLTKAKAGDVIWIERTTDGGAHWKAFGKRTITAGGRNYTDALRTDPSDQVRMRAHTDLKDGDAYQTAPF</sequence>
<feature type="region of interest" description="Disordered" evidence="1">
    <location>
        <begin position="84"/>
        <end position="116"/>
    </location>
</feature>
<feature type="compositionally biased region" description="Basic and acidic residues" evidence="1">
    <location>
        <begin position="89"/>
        <end position="109"/>
    </location>
</feature>
<name>A0A8J3JSK2_9ACTN</name>
<proteinExistence type="predicted"/>
<dbReference type="RefSeq" id="WP_203756503.1">
    <property type="nucleotide sequence ID" value="NZ_BONF01000055.1"/>
</dbReference>
<protein>
    <submittedName>
        <fullName evidence="2">Uncharacterized protein</fullName>
    </submittedName>
</protein>
<dbReference type="EMBL" id="BONF01000055">
    <property type="protein sequence ID" value="GIF85928.1"/>
    <property type="molecule type" value="Genomic_DNA"/>
</dbReference>
<dbReference type="AlphaFoldDB" id="A0A8J3JSK2"/>
<organism evidence="2 3">
    <name type="scientific">Catellatospora bangladeshensis</name>
    <dbReference type="NCBI Taxonomy" id="310355"/>
    <lineage>
        <taxon>Bacteria</taxon>
        <taxon>Bacillati</taxon>
        <taxon>Actinomycetota</taxon>
        <taxon>Actinomycetes</taxon>
        <taxon>Micromonosporales</taxon>
        <taxon>Micromonosporaceae</taxon>
        <taxon>Catellatospora</taxon>
    </lineage>
</organism>
<feature type="region of interest" description="Disordered" evidence="1">
    <location>
        <begin position="1"/>
        <end position="23"/>
    </location>
</feature>
<comment type="caution">
    <text evidence="2">The sequence shown here is derived from an EMBL/GenBank/DDBJ whole genome shotgun (WGS) entry which is preliminary data.</text>
</comment>
<accession>A0A8J3JSK2</accession>
<keyword evidence="3" id="KW-1185">Reference proteome</keyword>
<dbReference type="Proteomes" id="UP000601223">
    <property type="component" value="Unassembled WGS sequence"/>
</dbReference>
<gene>
    <name evidence="2" type="ORF">Cba03nite_72770</name>
</gene>